<name>A0A6A6RML3_9PLEO</name>
<proteinExistence type="predicted"/>
<dbReference type="Proteomes" id="UP000799753">
    <property type="component" value="Unassembled WGS sequence"/>
</dbReference>
<reference evidence="1" key="1">
    <citation type="journal article" date="2020" name="Stud. Mycol.">
        <title>101 Dothideomycetes genomes: a test case for predicting lifestyles and emergence of pathogens.</title>
        <authorList>
            <person name="Haridas S."/>
            <person name="Albert R."/>
            <person name="Binder M."/>
            <person name="Bloem J."/>
            <person name="Labutti K."/>
            <person name="Salamov A."/>
            <person name="Andreopoulos B."/>
            <person name="Baker S."/>
            <person name="Barry K."/>
            <person name="Bills G."/>
            <person name="Bluhm B."/>
            <person name="Cannon C."/>
            <person name="Castanera R."/>
            <person name="Culley D."/>
            <person name="Daum C."/>
            <person name="Ezra D."/>
            <person name="Gonzalez J."/>
            <person name="Henrissat B."/>
            <person name="Kuo A."/>
            <person name="Liang C."/>
            <person name="Lipzen A."/>
            <person name="Lutzoni F."/>
            <person name="Magnuson J."/>
            <person name="Mondo S."/>
            <person name="Nolan M."/>
            <person name="Ohm R."/>
            <person name="Pangilinan J."/>
            <person name="Park H.-J."/>
            <person name="Ramirez L."/>
            <person name="Alfaro M."/>
            <person name="Sun H."/>
            <person name="Tritt A."/>
            <person name="Yoshinaga Y."/>
            <person name="Zwiers L.-H."/>
            <person name="Turgeon B."/>
            <person name="Goodwin S."/>
            <person name="Spatafora J."/>
            <person name="Crous P."/>
            <person name="Grigoriev I."/>
        </authorList>
    </citation>
    <scope>NUCLEOTIDE SEQUENCE</scope>
    <source>
        <strain evidence="1">CBS 473.64</strain>
    </source>
</reference>
<protein>
    <submittedName>
        <fullName evidence="1">Uncharacterized protein</fullName>
    </submittedName>
</protein>
<dbReference type="EMBL" id="MU006798">
    <property type="protein sequence ID" value="KAF2636395.1"/>
    <property type="molecule type" value="Genomic_DNA"/>
</dbReference>
<dbReference type="AlphaFoldDB" id="A0A6A6RML3"/>
<keyword evidence="2" id="KW-1185">Reference proteome</keyword>
<evidence type="ECO:0000313" key="1">
    <source>
        <dbReference type="EMBL" id="KAF2636395.1"/>
    </source>
</evidence>
<gene>
    <name evidence="1" type="ORF">P280DRAFT_483680</name>
</gene>
<sequence length="208" mass="22876">MSLAGYTDQLYGEGTAEPSVMYLALMYAGYCKCVAQSKPFGLRFGPRIQQGRRPWVIAAWQQHVRNGLKRALCCSFLPECLDGGAICALRGASFKVLTRRSLSDYPGMADAHGCSERCARLCGSEMFWCCASANEVVDKCIDAGRAQFGIAASSTHEKNIRDTWPDSCASRISHLVIVLTRSLRRSVVTRRGAGRGKKAANRRSWAEE</sequence>
<organism evidence="1 2">
    <name type="scientific">Massarina eburnea CBS 473.64</name>
    <dbReference type="NCBI Taxonomy" id="1395130"/>
    <lineage>
        <taxon>Eukaryota</taxon>
        <taxon>Fungi</taxon>
        <taxon>Dikarya</taxon>
        <taxon>Ascomycota</taxon>
        <taxon>Pezizomycotina</taxon>
        <taxon>Dothideomycetes</taxon>
        <taxon>Pleosporomycetidae</taxon>
        <taxon>Pleosporales</taxon>
        <taxon>Massarineae</taxon>
        <taxon>Massarinaceae</taxon>
        <taxon>Massarina</taxon>
    </lineage>
</organism>
<accession>A0A6A6RML3</accession>
<evidence type="ECO:0000313" key="2">
    <source>
        <dbReference type="Proteomes" id="UP000799753"/>
    </source>
</evidence>